<accession>G9QK84</accession>
<evidence type="ECO:0000313" key="1">
    <source>
        <dbReference type="EMBL" id="EHL78446.1"/>
    </source>
</evidence>
<dbReference type="PATRIC" id="fig|665952.3.peg.1413"/>
<name>G9QK84_9BACI</name>
<dbReference type="HOGENOM" id="CLU_139137_0_0_9"/>
<sequence>MPVRSSVVDNIHLTTLLFSSVFNIGDVENIASRANVLVVQHTKQFFFLDEYPFLSFPIFSEPLHFQLGEPGHSVQTFHVNPVIHVGNLSIIGTSASAVIQIGSLVNGVFDSRVKHIRHIENIENVKNMETKNLMPKDV</sequence>
<dbReference type="AlphaFoldDB" id="G9QK84"/>
<evidence type="ECO:0000313" key="2">
    <source>
        <dbReference type="Proteomes" id="UP000011747"/>
    </source>
</evidence>
<gene>
    <name evidence="1" type="ORF">HMPREF1015_01623</name>
</gene>
<dbReference type="InterPro" id="IPR024496">
    <property type="entry name" value="Spore_germ_GerPE"/>
</dbReference>
<dbReference type="EMBL" id="ACWF01000069">
    <property type="protein sequence ID" value="EHL78446.1"/>
    <property type="molecule type" value="Genomic_DNA"/>
</dbReference>
<protein>
    <recommendedName>
        <fullName evidence="3">Spore germination protein PE</fullName>
    </recommendedName>
</protein>
<proteinExistence type="predicted"/>
<dbReference type="RefSeq" id="WP_003353725.1">
    <property type="nucleotide sequence ID" value="NZ_JH414748.1"/>
</dbReference>
<comment type="caution">
    <text evidence="1">The sequence shown here is derived from an EMBL/GenBank/DDBJ whole genome shotgun (WGS) entry which is preliminary data.</text>
</comment>
<reference evidence="1 2" key="1">
    <citation type="submission" date="2011-09" db="EMBL/GenBank/DDBJ databases">
        <title>The Genome Sequence of Bacillus smithii 7_3_47FAA.</title>
        <authorList>
            <consortium name="The Broad Institute Genome Sequencing Platform"/>
            <person name="Earl A."/>
            <person name="Ward D."/>
            <person name="Feldgarden M."/>
            <person name="Gevers D."/>
            <person name="Daigneault M."/>
            <person name="Strauss J."/>
            <person name="Allen-Vercoe E."/>
            <person name="Young S.K."/>
            <person name="Zeng Q."/>
            <person name="Gargeya S."/>
            <person name="Fitzgerald M."/>
            <person name="Haas B."/>
            <person name="Abouelleil A."/>
            <person name="Alvarado L."/>
            <person name="Arachchi H.M."/>
            <person name="Berlin A."/>
            <person name="Brown A."/>
            <person name="Chapman S.B."/>
            <person name="Chen Z."/>
            <person name="Dunbar C."/>
            <person name="Freedman E."/>
            <person name="Gearin G."/>
            <person name="Goldberg J."/>
            <person name="Griggs A."/>
            <person name="Gujja S."/>
            <person name="Heiman D."/>
            <person name="Howarth C."/>
            <person name="Larson L."/>
            <person name="Lui A."/>
            <person name="MacDonald P.J.P."/>
            <person name="Montmayeur A."/>
            <person name="Murphy C."/>
            <person name="Neiman D."/>
            <person name="Pearson M."/>
            <person name="Priest M."/>
            <person name="Roberts A."/>
            <person name="Saif S."/>
            <person name="Shea T."/>
            <person name="Shenoy N."/>
            <person name="Sisk P."/>
            <person name="Stolte C."/>
            <person name="Sykes S."/>
            <person name="Wortman J."/>
            <person name="Nusbaum C."/>
            <person name="Birren B."/>
        </authorList>
    </citation>
    <scope>NUCLEOTIDE SEQUENCE [LARGE SCALE GENOMIC DNA]</scope>
    <source>
        <strain evidence="1 2">7_3_47FAA</strain>
    </source>
</reference>
<keyword evidence="2" id="KW-1185">Reference proteome</keyword>
<dbReference type="Proteomes" id="UP000011747">
    <property type="component" value="Unassembled WGS sequence"/>
</dbReference>
<organism evidence="1 2">
    <name type="scientific">Bacillus smithii 7_3_47FAA</name>
    <dbReference type="NCBI Taxonomy" id="665952"/>
    <lineage>
        <taxon>Bacteria</taxon>
        <taxon>Bacillati</taxon>
        <taxon>Bacillota</taxon>
        <taxon>Bacilli</taxon>
        <taxon>Bacillales</taxon>
        <taxon>Bacillaceae</taxon>
        <taxon>Bacillus</taxon>
    </lineage>
</organism>
<dbReference type="Pfam" id="PF10970">
    <property type="entry name" value="GerPE"/>
    <property type="match status" value="1"/>
</dbReference>
<evidence type="ECO:0008006" key="3">
    <source>
        <dbReference type="Google" id="ProtNLM"/>
    </source>
</evidence>